<feature type="domain" description="Peptidase metallopeptidase" evidence="6">
    <location>
        <begin position="98"/>
        <end position="252"/>
    </location>
</feature>
<protein>
    <submittedName>
        <fullName evidence="7">Zn-dependent protease</fullName>
    </submittedName>
</protein>
<dbReference type="GO" id="GO:0031012">
    <property type="term" value="C:extracellular matrix"/>
    <property type="evidence" value="ECO:0007669"/>
    <property type="project" value="InterPro"/>
</dbReference>
<dbReference type="SUPFAM" id="SSF55486">
    <property type="entry name" value="Metalloproteases ('zincins'), catalytic domain"/>
    <property type="match status" value="1"/>
</dbReference>
<proteinExistence type="predicted"/>
<name>A0A0C9Q7J1_LACPA</name>
<keyword evidence="5" id="KW-0482">Metalloprotease</keyword>
<dbReference type="GO" id="GO:0006508">
    <property type="term" value="P:proteolysis"/>
    <property type="evidence" value="ECO:0007669"/>
    <property type="project" value="UniProtKB-KW"/>
</dbReference>
<dbReference type="SMART" id="SM00235">
    <property type="entry name" value="ZnMc"/>
    <property type="match status" value="1"/>
</dbReference>
<dbReference type="RefSeq" id="WP_045625664.1">
    <property type="nucleotide sequence ID" value="NZ_BAYM01000028.1"/>
</dbReference>
<evidence type="ECO:0000259" key="6">
    <source>
        <dbReference type="SMART" id="SM00235"/>
    </source>
</evidence>
<dbReference type="EMBL" id="BAYM01000028">
    <property type="protein sequence ID" value="GAN35792.1"/>
    <property type="molecule type" value="Genomic_DNA"/>
</dbReference>
<evidence type="ECO:0000256" key="2">
    <source>
        <dbReference type="ARBA" id="ARBA00022723"/>
    </source>
</evidence>
<dbReference type="InterPro" id="IPR001818">
    <property type="entry name" value="Pept_M10_metallopeptidase"/>
</dbReference>
<evidence type="ECO:0000313" key="8">
    <source>
        <dbReference type="Proteomes" id="UP000032552"/>
    </source>
</evidence>
<keyword evidence="3" id="KW-0378">Hydrolase</keyword>
<keyword evidence="4" id="KW-0862">Zinc</keyword>
<sequence>MKHRNRLFWLILLVAGIFLIYSTESPVPIAARNTVKQGISNVWTATTDTVSTWLNGGPRSVAKNGASIASTAPTQASQVPSATPSQAVDATPALSIVQGHQLRSVYYYHFDDNLPQSEHDVFLKAVKAYNATGIVKLVAGQGKKSDNQITFSSYKKEMSAESFGSTELGAGGPTIIVETYGSQVTVINHARASLNLSYPLQSVNDAVAMHELGHALGLDHSQSKASVMYPITQGVSQLSAGDIAGLRAIYGSR</sequence>
<evidence type="ECO:0000313" key="7">
    <source>
        <dbReference type="EMBL" id="GAN35792.1"/>
    </source>
</evidence>
<organism evidence="7 8">
    <name type="scientific">Lacticaseibacillus paracasei NRIC 0644</name>
    <dbReference type="NCBI Taxonomy" id="1435038"/>
    <lineage>
        <taxon>Bacteria</taxon>
        <taxon>Bacillati</taxon>
        <taxon>Bacillota</taxon>
        <taxon>Bacilli</taxon>
        <taxon>Lactobacillales</taxon>
        <taxon>Lactobacillaceae</taxon>
        <taxon>Lacticaseibacillus</taxon>
    </lineage>
</organism>
<dbReference type="PANTHER" id="PTHR10201:SF323">
    <property type="entry name" value="MATRIX METALLOPROTEINASE-21"/>
    <property type="match status" value="1"/>
</dbReference>
<keyword evidence="2" id="KW-0479">Metal-binding</keyword>
<dbReference type="GO" id="GO:0004222">
    <property type="term" value="F:metalloendopeptidase activity"/>
    <property type="evidence" value="ECO:0007669"/>
    <property type="project" value="InterPro"/>
</dbReference>
<comment type="caution">
    <text evidence="7">The sequence shown here is derived from an EMBL/GenBank/DDBJ whole genome shotgun (WGS) entry which is preliminary data.</text>
</comment>
<reference evidence="8" key="1">
    <citation type="submission" date="2014-05" db="EMBL/GenBank/DDBJ databases">
        <title>Whole genome sequencing of Lactobacillus casei NRIC0644.</title>
        <authorList>
            <person name="Atarashi H."/>
            <person name="Yoshida Y."/>
            <person name="Fujimura S."/>
            <person name="Tanaka N."/>
            <person name="Shiwa Y."/>
            <person name="Yoshikawa H."/>
            <person name="Okada S."/>
            <person name="Nakagawa J."/>
        </authorList>
    </citation>
    <scope>NUCLEOTIDE SEQUENCE [LARGE SCALE GENOMIC DNA]</scope>
    <source>
        <strain evidence="8">NRIC0644</strain>
    </source>
</reference>
<evidence type="ECO:0000256" key="4">
    <source>
        <dbReference type="ARBA" id="ARBA00022833"/>
    </source>
</evidence>
<dbReference type="GO" id="GO:0008270">
    <property type="term" value="F:zinc ion binding"/>
    <property type="evidence" value="ECO:0007669"/>
    <property type="project" value="InterPro"/>
</dbReference>
<dbReference type="InterPro" id="IPR024079">
    <property type="entry name" value="MetalloPept_cat_dom_sf"/>
</dbReference>
<keyword evidence="1 7" id="KW-0645">Protease</keyword>
<evidence type="ECO:0000256" key="1">
    <source>
        <dbReference type="ARBA" id="ARBA00022670"/>
    </source>
</evidence>
<dbReference type="Pfam" id="PF00413">
    <property type="entry name" value="Peptidase_M10"/>
    <property type="match status" value="1"/>
</dbReference>
<gene>
    <name evidence="7" type="ORF">LC0644_0381</name>
</gene>
<accession>A0A0C9Q7J1</accession>
<dbReference type="InterPro" id="IPR006026">
    <property type="entry name" value="Peptidase_Metallo"/>
</dbReference>
<dbReference type="Proteomes" id="UP000032552">
    <property type="component" value="Unassembled WGS sequence"/>
</dbReference>
<evidence type="ECO:0000256" key="5">
    <source>
        <dbReference type="ARBA" id="ARBA00023049"/>
    </source>
</evidence>
<dbReference type="PANTHER" id="PTHR10201">
    <property type="entry name" value="MATRIX METALLOPROTEINASE"/>
    <property type="match status" value="1"/>
</dbReference>
<dbReference type="AlphaFoldDB" id="A0A0C9Q7J1"/>
<dbReference type="Gene3D" id="3.40.390.10">
    <property type="entry name" value="Collagenase (Catalytic Domain)"/>
    <property type="match status" value="1"/>
</dbReference>
<evidence type="ECO:0000256" key="3">
    <source>
        <dbReference type="ARBA" id="ARBA00022801"/>
    </source>
</evidence>